<name>D2SDE7_GEOOG</name>
<evidence type="ECO:0000313" key="4">
    <source>
        <dbReference type="EMBL" id="ADB74400.1"/>
    </source>
</evidence>
<evidence type="ECO:0000259" key="3">
    <source>
        <dbReference type="Pfam" id="PF08240"/>
    </source>
</evidence>
<dbReference type="GO" id="GO:0016651">
    <property type="term" value="F:oxidoreductase activity, acting on NAD(P)H"/>
    <property type="evidence" value="ECO:0007669"/>
    <property type="project" value="TreeGrafter"/>
</dbReference>
<dbReference type="InterPro" id="IPR013154">
    <property type="entry name" value="ADH-like_N"/>
</dbReference>
<dbReference type="KEGG" id="gob:Gobs_1684"/>
<accession>D2SDE7</accession>
<feature type="domain" description="Alcohol dehydrogenase-like N-terminal" evidence="3">
    <location>
        <begin position="26"/>
        <end position="88"/>
    </location>
</feature>
<dbReference type="Pfam" id="PF08240">
    <property type="entry name" value="ADH_N"/>
    <property type="match status" value="1"/>
</dbReference>
<sequence>MKAIVQERFGSPDVLQFVDTDLPEIGPDDVLVRVHAAALNPYDWHMVRGDPYVARLMGEVGLTKPRRKNRIAGADGAGVVEAVGANVRDDCRPVATASAPVGS</sequence>
<reference evidence="5" key="2">
    <citation type="submission" date="2010-01" db="EMBL/GenBank/DDBJ databases">
        <title>The complete genome of Geodermatophilus obscurus DSM 43160.</title>
        <authorList>
            <consortium name="US DOE Joint Genome Institute (JGI-PGF)"/>
            <person name="Lucas S."/>
            <person name="Copeland A."/>
            <person name="Lapidus A."/>
            <person name="Glavina del Rio T."/>
            <person name="Dalin E."/>
            <person name="Tice H."/>
            <person name="Bruce D."/>
            <person name="Goodwin L."/>
            <person name="Pitluck S."/>
            <person name="Kyrpides N."/>
            <person name="Mavromatis K."/>
            <person name="Ivanova N."/>
            <person name="Munk A.C."/>
            <person name="Brettin T."/>
            <person name="Detter J.C."/>
            <person name="Han C."/>
            <person name="Larimer F."/>
            <person name="Land M."/>
            <person name="Hauser L."/>
            <person name="Markowitz V."/>
            <person name="Cheng J.-F."/>
            <person name="Hugenholtz P."/>
            <person name="Woyke T."/>
            <person name="Wu D."/>
            <person name="Jando M."/>
            <person name="Schneider S."/>
            <person name="Klenk H.-P."/>
            <person name="Eisen J.A."/>
        </authorList>
    </citation>
    <scope>NUCLEOTIDE SEQUENCE [LARGE SCALE GENOMIC DNA]</scope>
    <source>
        <strain evidence="5">ATCC 25078 / DSM 43160 / JCM 3152 / KCC A-0152 / KCTC 9177 / NBRC 13315 / NRRL B-3577 / G-20</strain>
    </source>
</reference>
<dbReference type="PANTHER" id="PTHR48106">
    <property type="entry name" value="QUINONE OXIDOREDUCTASE PIG3-RELATED"/>
    <property type="match status" value="1"/>
</dbReference>
<gene>
    <name evidence="4" type="ordered locus">Gobs_1684</name>
</gene>
<dbReference type="eggNOG" id="COG0604">
    <property type="taxonomic scope" value="Bacteria"/>
</dbReference>
<dbReference type="RefSeq" id="WP_012947840.1">
    <property type="nucleotide sequence ID" value="NC_013757.1"/>
</dbReference>
<dbReference type="STRING" id="526225.Gobs_1684"/>
<dbReference type="SUPFAM" id="SSF50129">
    <property type="entry name" value="GroES-like"/>
    <property type="match status" value="1"/>
</dbReference>
<evidence type="ECO:0000256" key="2">
    <source>
        <dbReference type="ARBA" id="ARBA00023002"/>
    </source>
</evidence>
<protein>
    <submittedName>
        <fullName evidence="4">Alcohol dehydrogenase GroES domain protein</fullName>
    </submittedName>
</protein>
<reference evidence="4 5" key="1">
    <citation type="journal article" date="2010" name="Stand. Genomic Sci.">
        <title>Complete genome sequence of Geodermatophilus obscurus type strain (G-20).</title>
        <authorList>
            <person name="Ivanova N."/>
            <person name="Sikorski J."/>
            <person name="Jando M."/>
            <person name="Munk C."/>
            <person name="Lapidus A."/>
            <person name="Glavina Del Rio T."/>
            <person name="Copeland A."/>
            <person name="Tice H."/>
            <person name="Cheng J.-F."/>
            <person name="Lucas S."/>
            <person name="Chen F."/>
            <person name="Nolan M."/>
            <person name="Bruce D."/>
            <person name="Goodwin L."/>
            <person name="Pitluck S."/>
            <person name="Mavromatis K."/>
            <person name="Mikhailova N."/>
            <person name="Pati A."/>
            <person name="Chen A."/>
            <person name="Palaniappan K."/>
            <person name="Land M."/>
            <person name="Hauser L."/>
            <person name="Chang Y.-J."/>
            <person name="Jeffries C.D."/>
            <person name="Meincke L."/>
            <person name="Brettin T."/>
            <person name="Detter J.C."/>
            <person name="Detter J.C."/>
            <person name="Rohde M."/>
            <person name="Goeker M."/>
            <person name="Bristow J."/>
            <person name="Eisen J.A."/>
            <person name="Markowitz V."/>
            <person name="Hugenholtz P."/>
            <person name="Kyrpides N.C."/>
            <person name="Klenk H.-P."/>
        </authorList>
    </citation>
    <scope>NUCLEOTIDE SEQUENCE [LARGE SCALE GENOMIC DNA]</scope>
    <source>
        <strain evidence="5">ATCC 25078 / DSM 43160 / JCM 3152 / KCC A-0152 / KCTC 9177 / NBRC 13315 / NRRL B-3577 / G-20</strain>
    </source>
</reference>
<keyword evidence="5" id="KW-1185">Reference proteome</keyword>
<dbReference type="EMBL" id="CP001867">
    <property type="protein sequence ID" value="ADB74400.1"/>
    <property type="molecule type" value="Genomic_DNA"/>
</dbReference>
<evidence type="ECO:0000313" key="5">
    <source>
        <dbReference type="Proteomes" id="UP000001382"/>
    </source>
</evidence>
<dbReference type="HOGENOM" id="CLU_2259755_0_0_11"/>
<dbReference type="Proteomes" id="UP000001382">
    <property type="component" value="Chromosome"/>
</dbReference>
<keyword evidence="2" id="KW-0560">Oxidoreductase</keyword>
<dbReference type="InterPro" id="IPR011032">
    <property type="entry name" value="GroES-like_sf"/>
</dbReference>
<organism evidence="4 5">
    <name type="scientific">Geodermatophilus obscurus (strain ATCC 25078 / DSM 43160 / JCM 3152 / CCUG 61914 / KCC A-0152 / KCTC 9177 / NBRC 13315 / NRRL B-3577 / G-20)</name>
    <dbReference type="NCBI Taxonomy" id="526225"/>
    <lineage>
        <taxon>Bacteria</taxon>
        <taxon>Bacillati</taxon>
        <taxon>Actinomycetota</taxon>
        <taxon>Actinomycetes</taxon>
        <taxon>Geodermatophilales</taxon>
        <taxon>Geodermatophilaceae</taxon>
        <taxon>Geodermatophilus</taxon>
    </lineage>
</organism>
<keyword evidence="1" id="KW-0521">NADP</keyword>
<evidence type="ECO:0000256" key="1">
    <source>
        <dbReference type="ARBA" id="ARBA00022857"/>
    </source>
</evidence>
<dbReference type="Gene3D" id="3.90.180.10">
    <property type="entry name" value="Medium-chain alcohol dehydrogenases, catalytic domain"/>
    <property type="match status" value="1"/>
</dbReference>
<proteinExistence type="predicted"/>
<dbReference type="GO" id="GO:0070402">
    <property type="term" value="F:NADPH binding"/>
    <property type="evidence" value="ECO:0007669"/>
    <property type="project" value="TreeGrafter"/>
</dbReference>
<dbReference type="AlphaFoldDB" id="D2SDE7"/>